<evidence type="ECO:0000259" key="5">
    <source>
        <dbReference type="Pfam" id="PF00389"/>
    </source>
</evidence>
<evidence type="ECO:0000256" key="1">
    <source>
        <dbReference type="ARBA" id="ARBA00005854"/>
    </source>
</evidence>
<dbReference type="Pfam" id="PF02826">
    <property type="entry name" value="2-Hacid_dh_C"/>
    <property type="match status" value="1"/>
</dbReference>
<evidence type="ECO:0000313" key="7">
    <source>
        <dbReference type="EMBL" id="GGI65293.1"/>
    </source>
</evidence>
<dbReference type="RefSeq" id="WP_188367132.1">
    <property type="nucleotide sequence ID" value="NZ_BMDT01000003.1"/>
</dbReference>
<comment type="similarity">
    <text evidence="1 4">Belongs to the D-isomer specific 2-hydroxyacid dehydrogenase family.</text>
</comment>
<comment type="caution">
    <text evidence="7">The sequence shown here is derived from an EMBL/GenBank/DDBJ whole genome shotgun (WGS) entry which is preliminary data.</text>
</comment>
<evidence type="ECO:0000256" key="4">
    <source>
        <dbReference type="RuleBase" id="RU003719"/>
    </source>
</evidence>
<keyword evidence="2 4" id="KW-0560">Oxidoreductase</keyword>
<dbReference type="AlphaFoldDB" id="A0A917JEB8"/>
<protein>
    <submittedName>
        <fullName evidence="7">2-hydroxyacid dehydrogenase</fullName>
    </submittedName>
</protein>
<dbReference type="CDD" id="cd12155">
    <property type="entry name" value="PGDH_1"/>
    <property type="match status" value="1"/>
</dbReference>
<dbReference type="SUPFAM" id="SSF52283">
    <property type="entry name" value="Formate/glycerate dehydrogenase catalytic domain-like"/>
    <property type="match status" value="1"/>
</dbReference>
<evidence type="ECO:0000256" key="3">
    <source>
        <dbReference type="ARBA" id="ARBA00023027"/>
    </source>
</evidence>
<sequence length="321" mass="35897">MTNKIIYTAITLRPEYLDTLQALAPNYEFRNPETPISTEELAQVEMLLGWHPEIGQQILALENHSLKWIQANSAGVDYLDLAQLAEQGILLSNMSGIHAIPIAESVIGMLLTRYRGIQASILGQAKREWVSYETISYDELNGKKMLIIGPGKIGQRLALISQGLGVEVSGVSRSGRQLEHFKTIYKQADAAQHFAEYDIIVNILPLTKETHHYYNDSFFQQIKPGASFINVGRGPSVDTDALIRALETKQLSFAGLDVFEEEPLAADSPLWAMENVLITPHISGLVRHFQQKVTEIYRENLTSYLTNQTLTRNPVDLTAGY</sequence>
<dbReference type="GO" id="GO:0051287">
    <property type="term" value="F:NAD binding"/>
    <property type="evidence" value="ECO:0007669"/>
    <property type="project" value="InterPro"/>
</dbReference>
<dbReference type="InterPro" id="IPR006140">
    <property type="entry name" value="D-isomer_DH_NAD-bd"/>
</dbReference>
<keyword evidence="3" id="KW-0520">NAD</keyword>
<evidence type="ECO:0000256" key="2">
    <source>
        <dbReference type="ARBA" id="ARBA00023002"/>
    </source>
</evidence>
<proteinExistence type="inferred from homology"/>
<dbReference type="InterPro" id="IPR006139">
    <property type="entry name" value="D-isomer_2_OHA_DH_cat_dom"/>
</dbReference>
<evidence type="ECO:0000259" key="6">
    <source>
        <dbReference type="Pfam" id="PF02826"/>
    </source>
</evidence>
<dbReference type="PRINTS" id="PR00411">
    <property type="entry name" value="PNDRDTASEI"/>
</dbReference>
<dbReference type="Gene3D" id="3.40.50.720">
    <property type="entry name" value="NAD(P)-binding Rossmann-like Domain"/>
    <property type="match status" value="2"/>
</dbReference>
<dbReference type="SUPFAM" id="SSF51735">
    <property type="entry name" value="NAD(P)-binding Rossmann-fold domains"/>
    <property type="match status" value="1"/>
</dbReference>
<organism evidence="7 8">
    <name type="scientific">Enterococcus alcedinis</name>
    <dbReference type="NCBI Taxonomy" id="1274384"/>
    <lineage>
        <taxon>Bacteria</taxon>
        <taxon>Bacillati</taxon>
        <taxon>Bacillota</taxon>
        <taxon>Bacilli</taxon>
        <taxon>Lactobacillales</taxon>
        <taxon>Enterococcaceae</taxon>
        <taxon>Enterococcus</taxon>
    </lineage>
</organism>
<dbReference type="PANTHER" id="PTHR43333:SF1">
    <property type="entry name" value="D-ISOMER SPECIFIC 2-HYDROXYACID DEHYDROGENASE NAD-BINDING DOMAIN-CONTAINING PROTEIN"/>
    <property type="match status" value="1"/>
</dbReference>
<accession>A0A917JEB8</accession>
<evidence type="ECO:0000313" key="8">
    <source>
        <dbReference type="Proteomes" id="UP000622610"/>
    </source>
</evidence>
<reference evidence="7" key="2">
    <citation type="submission" date="2020-09" db="EMBL/GenBank/DDBJ databases">
        <authorList>
            <person name="Sun Q."/>
            <person name="Sedlacek I."/>
        </authorList>
    </citation>
    <scope>NUCLEOTIDE SEQUENCE</scope>
    <source>
        <strain evidence="7">CCM 8433</strain>
    </source>
</reference>
<reference evidence="7" key="1">
    <citation type="journal article" date="2014" name="Int. J. Syst. Evol. Microbiol.">
        <title>Complete genome sequence of Corynebacterium casei LMG S-19264T (=DSM 44701T), isolated from a smear-ripened cheese.</title>
        <authorList>
            <consortium name="US DOE Joint Genome Institute (JGI-PGF)"/>
            <person name="Walter F."/>
            <person name="Albersmeier A."/>
            <person name="Kalinowski J."/>
            <person name="Ruckert C."/>
        </authorList>
    </citation>
    <scope>NUCLEOTIDE SEQUENCE</scope>
    <source>
        <strain evidence="7">CCM 8433</strain>
    </source>
</reference>
<dbReference type="Pfam" id="PF00389">
    <property type="entry name" value="2-Hacid_dh"/>
    <property type="match status" value="1"/>
</dbReference>
<feature type="domain" description="D-isomer specific 2-hydroxyacid dehydrogenase NAD-binding" evidence="6">
    <location>
        <begin position="107"/>
        <end position="283"/>
    </location>
</feature>
<dbReference type="PANTHER" id="PTHR43333">
    <property type="entry name" value="2-HACID_DH_C DOMAIN-CONTAINING PROTEIN"/>
    <property type="match status" value="1"/>
</dbReference>
<dbReference type="GO" id="GO:0016616">
    <property type="term" value="F:oxidoreductase activity, acting on the CH-OH group of donors, NAD or NADP as acceptor"/>
    <property type="evidence" value="ECO:0007669"/>
    <property type="project" value="InterPro"/>
</dbReference>
<name>A0A917JEB8_9ENTE</name>
<gene>
    <name evidence="7" type="ORF">GCM10011482_09470</name>
</gene>
<dbReference type="EMBL" id="BMDT01000003">
    <property type="protein sequence ID" value="GGI65293.1"/>
    <property type="molecule type" value="Genomic_DNA"/>
</dbReference>
<dbReference type="Proteomes" id="UP000622610">
    <property type="component" value="Unassembled WGS sequence"/>
</dbReference>
<feature type="domain" description="D-isomer specific 2-hydroxyacid dehydrogenase catalytic" evidence="5">
    <location>
        <begin position="12"/>
        <end position="311"/>
    </location>
</feature>
<keyword evidence="8" id="KW-1185">Reference proteome</keyword>
<dbReference type="InterPro" id="IPR036291">
    <property type="entry name" value="NAD(P)-bd_dom_sf"/>
</dbReference>